<dbReference type="Proteomes" id="UP000278807">
    <property type="component" value="Unassembled WGS sequence"/>
</dbReference>
<evidence type="ECO:0000313" key="4">
    <source>
        <dbReference type="WBParaSite" id="HNAJ_0001275901-mRNA-1"/>
    </source>
</evidence>
<sequence length="204" mass="22568">MANNSSEIQTTPSHNDSSQFRQMVEALNSLGEVARRLERSGSFNPLSVPLPINPMGFQFPTALNEARNFRPDINPTNPERRSLELEIDANHINESTGSTPSTSDPKRITPTSFKSTSWLSTASDKSQISQEQPTPSDRHGSSPPANASSGRLDFFTGSLRRSTTGIYQCHICSYHEVDRHITVTVGIQYHRIAILPISICPFEV</sequence>
<feature type="region of interest" description="Disordered" evidence="1">
    <location>
        <begin position="90"/>
        <end position="152"/>
    </location>
</feature>
<dbReference type="WBParaSite" id="HNAJ_0001275901-mRNA-1">
    <property type="protein sequence ID" value="HNAJ_0001275901-mRNA-1"/>
    <property type="gene ID" value="HNAJ_0001275901"/>
</dbReference>
<reference evidence="2 3" key="2">
    <citation type="submission" date="2018-11" db="EMBL/GenBank/DDBJ databases">
        <authorList>
            <consortium name="Pathogen Informatics"/>
        </authorList>
    </citation>
    <scope>NUCLEOTIDE SEQUENCE [LARGE SCALE GENOMIC DNA]</scope>
</reference>
<keyword evidence="3" id="KW-1185">Reference proteome</keyword>
<reference evidence="4" key="1">
    <citation type="submission" date="2017-02" db="UniProtKB">
        <authorList>
            <consortium name="WormBaseParasite"/>
        </authorList>
    </citation>
    <scope>IDENTIFICATION</scope>
</reference>
<evidence type="ECO:0000313" key="2">
    <source>
        <dbReference type="EMBL" id="VDO13943.1"/>
    </source>
</evidence>
<name>A0A0R3TY12_RODNA</name>
<evidence type="ECO:0000313" key="3">
    <source>
        <dbReference type="Proteomes" id="UP000278807"/>
    </source>
</evidence>
<protein>
    <submittedName>
        <fullName evidence="4">C2H2-type domain-containing protein</fullName>
    </submittedName>
</protein>
<accession>A0A0R3TY12</accession>
<proteinExistence type="predicted"/>
<feature type="region of interest" description="Disordered" evidence="1">
    <location>
        <begin position="1"/>
        <end position="20"/>
    </location>
</feature>
<dbReference type="AlphaFoldDB" id="A0A0R3TY12"/>
<gene>
    <name evidence="2" type="ORF">HNAJ_LOCUS12735</name>
</gene>
<evidence type="ECO:0000256" key="1">
    <source>
        <dbReference type="SAM" id="MobiDB-lite"/>
    </source>
</evidence>
<dbReference type="EMBL" id="UZAE01014602">
    <property type="protein sequence ID" value="VDO13943.1"/>
    <property type="molecule type" value="Genomic_DNA"/>
</dbReference>
<feature type="compositionally biased region" description="Polar residues" evidence="1">
    <location>
        <begin position="92"/>
        <end position="135"/>
    </location>
</feature>
<organism evidence="4">
    <name type="scientific">Rodentolepis nana</name>
    <name type="common">Dwarf tapeworm</name>
    <name type="synonym">Hymenolepis nana</name>
    <dbReference type="NCBI Taxonomy" id="102285"/>
    <lineage>
        <taxon>Eukaryota</taxon>
        <taxon>Metazoa</taxon>
        <taxon>Spiralia</taxon>
        <taxon>Lophotrochozoa</taxon>
        <taxon>Platyhelminthes</taxon>
        <taxon>Cestoda</taxon>
        <taxon>Eucestoda</taxon>
        <taxon>Cyclophyllidea</taxon>
        <taxon>Hymenolepididae</taxon>
        <taxon>Rodentolepis</taxon>
    </lineage>
</organism>